<dbReference type="Proteomes" id="UP000034024">
    <property type="component" value="Chromosome"/>
</dbReference>
<feature type="transmembrane region" description="Helical" evidence="1">
    <location>
        <begin position="63"/>
        <end position="87"/>
    </location>
</feature>
<organism evidence="2 3">
    <name type="scientific">Deinococcus soli</name>
    <name type="common">ex Cha et al. 2016</name>
    <dbReference type="NCBI Taxonomy" id="1309411"/>
    <lineage>
        <taxon>Bacteria</taxon>
        <taxon>Thermotogati</taxon>
        <taxon>Deinococcota</taxon>
        <taxon>Deinococci</taxon>
        <taxon>Deinococcales</taxon>
        <taxon>Deinococcaceae</taxon>
        <taxon>Deinococcus</taxon>
    </lineage>
</organism>
<dbReference type="KEGG" id="dch:SY84_05765"/>
<evidence type="ECO:0000256" key="1">
    <source>
        <dbReference type="SAM" id="Phobius"/>
    </source>
</evidence>
<proteinExistence type="predicted"/>
<evidence type="ECO:0000313" key="2">
    <source>
        <dbReference type="EMBL" id="AKH16644.1"/>
    </source>
</evidence>
<keyword evidence="1" id="KW-0812">Transmembrane</keyword>
<dbReference type="RefSeq" id="WP_046843216.1">
    <property type="nucleotide sequence ID" value="NZ_CP011389.1"/>
</dbReference>
<keyword evidence="1" id="KW-0472">Membrane</keyword>
<gene>
    <name evidence="2" type="ORF">SY84_05765</name>
</gene>
<keyword evidence="1" id="KW-1133">Transmembrane helix</keyword>
<dbReference type="PATRIC" id="fig|1309411.5.peg.1181"/>
<accession>A0A0F7JMQ9</accession>
<protein>
    <submittedName>
        <fullName evidence="2">Uncharacterized protein</fullName>
    </submittedName>
</protein>
<evidence type="ECO:0000313" key="3">
    <source>
        <dbReference type="Proteomes" id="UP000034024"/>
    </source>
</evidence>
<dbReference type="EMBL" id="CP011389">
    <property type="protein sequence ID" value="AKH16644.1"/>
    <property type="molecule type" value="Genomic_DNA"/>
</dbReference>
<feature type="transmembrane region" description="Helical" evidence="1">
    <location>
        <begin position="107"/>
        <end position="132"/>
    </location>
</feature>
<keyword evidence="3" id="KW-1185">Reference proteome</keyword>
<reference evidence="2 3" key="1">
    <citation type="submission" date="2015-01" db="EMBL/GenBank/DDBJ databases">
        <title>Deinococcus soli/N5/whole genome sequencing.</title>
        <authorList>
            <person name="Kim M.K."/>
            <person name="Srinivasan S."/>
            <person name="Lee J.-J."/>
        </authorList>
    </citation>
    <scope>NUCLEOTIDE SEQUENCE [LARGE SCALE GENOMIC DNA]</scope>
    <source>
        <strain evidence="2 3">N5</strain>
    </source>
</reference>
<feature type="transmembrane region" description="Helical" evidence="1">
    <location>
        <begin position="20"/>
        <end position="42"/>
    </location>
</feature>
<dbReference type="OrthoDB" id="69414at2"/>
<dbReference type="AlphaFoldDB" id="A0A0F7JMQ9"/>
<sequence>MTVPTPNPAAPSGPLPPRIGFLTVPLMINLIYSAITLLFLPFAGPTLTETTTDMVRQMGIPDLTVTPAQIQAALWISFVLTMVQILWVYYTRRAVLEGRGWGRVSSIVIGVFSLLIPPIFTVLGIVMLIGAFDKQVVAYTRR</sequence>
<name>A0A0F7JMQ9_9DEIO</name>